<dbReference type="NCBIfam" id="TIGR01733">
    <property type="entry name" value="AA-adenyl-dom"/>
    <property type="match status" value="1"/>
</dbReference>
<protein>
    <submittedName>
        <fullName evidence="4">Large subunit of alpha-aminoadipate reductase</fullName>
        <ecNumber evidence="4">1.2.1.95</ecNumber>
    </submittedName>
</protein>
<organism evidence="4 5">
    <name type="scientific">Extremus antarcticus</name>
    <dbReference type="NCBI Taxonomy" id="702011"/>
    <lineage>
        <taxon>Eukaryota</taxon>
        <taxon>Fungi</taxon>
        <taxon>Dikarya</taxon>
        <taxon>Ascomycota</taxon>
        <taxon>Pezizomycotina</taxon>
        <taxon>Dothideomycetes</taxon>
        <taxon>Dothideomycetidae</taxon>
        <taxon>Mycosphaerellales</taxon>
        <taxon>Extremaceae</taxon>
        <taxon>Extremus</taxon>
    </lineage>
</organism>
<evidence type="ECO:0000256" key="1">
    <source>
        <dbReference type="ARBA" id="ARBA00022450"/>
    </source>
</evidence>
<feature type="domain" description="AMP-dependent synthetase/ligase" evidence="3">
    <location>
        <begin position="28"/>
        <end position="408"/>
    </location>
</feature>
<dbReference type="PROSITE" id="PS00455">
    <property type="entry name" value="AMP_BINDING"/>
    <property type="match status" value="1"/>
</dbReference>
<evidence type="ECO:0000259" key="3">
    <source>
        <dbReference type="Pfam" id="PF00501"/>
    </source>
</evidence>
<comment type="caution">
    <text evidence="4">The sequence shown here is derived from an EMBL/GenBank/DDBJ whole genome shotgun (WGS) entry which is preliminary data.</text>
</comment>
<reference evidence="4" key="1">
    <citation type="submission" date="2023-04" db="EMBL/GenBank/DDBJ databases">
        <title>Black Yeasts Isolated from many extreme environments.</title>
        <authorList>
            <person name="Coleine C."/>
            <person name="Stajich J.E."/>
            <person name="Selbmann L."/>
        </authorList>
    </citation>
    <scope>NUCLEOTIDE SEQUENCE</scope>
    <source>
        <strain evidence="4">CCFEE 5312</strain>
    </source>
</reference>
<dbReference type="Pfam" id="PF00501">
    <property type="entry name" value="AMP-binding"/>
    <property type="match status" value="1"/>
</dbReference>
<sequence>MAVVEDVRPDPTCDNHWSDYQGPLHEHFAANAAKWPDRTCIVESPARDGAGREFSYRQTDAASNTLAHFLVDHGIQRGEVVMIYAHRGAETVVAVMGTLKAGAAFASLDPAYPPERQMAMMGVSKPRAVIAVGRAGNMPAQVTGWMKANVALRVEVSRFRLAEDASLGPDFAPWAARSTVPPDIVIGPDDTPSITFTSGSTGWPKAVRGRHFMLTYSATWWKQHLNLSENDRFSMLSGIAHDPLHRDMFTPLLLGASIIIPSADDFANLAGWATEYRVTFMHIMLTMTRVLMESANGRTLNDLRIVFTGAERLYRRDCQPLRQLAPNAKLINAYGATETGRSSCFYEIPPWHDEPDFLDKRLFEEAIPVGRGMQDSQILVINRSTLQQCEVGEVGEIYFRGPGLCEGYISEDQQPQQTEKYVANWFVDADKWVKQAANTVTGNEPWREYFRGPRDRMYRTGDLGKYLSDGNVMCLGRCDNVIKILGHRLDIGEVDHFMLQHPLVKAHYTMQDDQTQNLHMYYSPNLPRWRAWHLEQQAKRAQCPERAGPRLRRRVSATEEMGVEQLRRIFQPLSDDIRQFLATKLPAFGVPAEYMPILHLPLTPNGKVNRQTLPPVPTRVQQAMPTRRAPAG</sequence>
<proteinExistence type="predicted"/>
<accession>A0AAJ0GG13</accession>
<name>A0AAJ0GG13_9PEZI</name>
<dbReference type="EC" id="1.2.1.95" evidence="4"/>
<evidence type="ECO:0000313" key="4">
    <source>
        <dbReference type="EMBL" id="KAK3056835.1"/>
    </source>
</evidence>
<dbReference type="InterPro" id="IPR000873">
    <property type="entry name" value="AMP-dep_synth/lig_dom"/>
</dbReference>
<keyword evidence="1" id="KW-0596">Phosphopantetheine</keyword>
<dbReference type="PANTHER" id="PTHR44845:SF1">
    <property type="entry name" value="L-2-AMINOADIPATE REDUCTASE"/>
    <property type="match status" value="1"/>
</dbReference>
<dbReference type="InterPro" id="IPR020845">
    <property type="entry name" value="AMP-binding_CS"/>
</dbReference>
<dbReference type="Gene3D" id="3.40.50.12780">
    <property type="entry name" value="N-terminal domain of ligase-like"/>
    <property type="match status" value="1"/>
</dbReference>
<dbReference type="Proteomes" id="UP001271007">
    <property type="component" value="Unassembled WGS sequence"/>
</dbReference>
<dbReference type="InterPro" id="IPR045851">
    <property type="entry name" value="AMP-bd_C_sf"/>
</dbReference>
<dbReference type="EMBL" id="JAWDJX010000005">
    <property type="protein sequence ID" value="KAK3056835.1"/>
    <property type="molecule type" value="Genomic_DNA"/>
</dbReference>
<dbReference type="InterPro" id="IPR010071">
    <property type="entry name" value="AA_adenyl_dom"/>
</dbReference>
<keyword evidence="4" id="KW-0560">Oxidoreductase</keyword>
<dbReference type="PANTHER" id="PTHR44845">
    <property type="entry name" value="CARRIER DOMAIN-CONTAINING PROTEIN"/>
    <property type="match status" value="1"/>
</dbReference>
<keyword evidence="5" id="KW-1185">Reference proteome</keyword>
<dbReference type="GO" id="GO:0016491">
    <property type="term" value="F:oxidoreductase activity"/>
    <property type="evidence" value="ECO:0007669"/>
    <property type="project" value="UniProtKB-KW"/>
</dbReference>
<gene>
    <name evidence="4" type="primary">LYS2_1</name>
    <name evidence="4" type="ORF">LTR09_002628</name>
</gene>
<keyword evidence="2" id="KW-0597">Phosphoprotein</keyword>
<evidence type="ECO:0000256" key="2">
    <source>
        <dbReference type="ARBA" id="ARBA00022553"/>
    </source>
</evidence>
<dbReference type="SUPFAM" id="SSF56801">
    <property type="entry name" value="Acetyl-CoA synthetase-like"/>
    <property type="match status" value="1"/>
</dbReference>
<dbReference type="AlphaFoldDB" id="A0AAJ0GG13"/>
<evidence type="ECO:0000313" key="5">
    <source>
        <dbReference type="Proteomes" id="UP001271007"/>
    </source>
</evidence>
<dbReference type="Gene3D" id="3.30.300.30">
    <property type="match status" value="1"/>
</dbReference>
<dbReference type="InterPro" id="IPR042099">
    <property type="entry name" value="ANL_N_sf"/>
</dbReference>